<reference evidence="3 4" key="1">
    <citation type="submission" date="2024-01" db="EMBL/GenBank/DDBJ databases">
        <title>A telomere-to-telomere, gap-free genome of sweet tea (Lithocarpus litseifolius).</title>
        <authorList>
            <person name="Zhou J."/>
        </authorList>
    </citation>
    <scope>NUCLEOTIDE SEQUENCE [LARGE SCALE GENOMIC DNA]</scope>
    <source>
        <strain evidence="3">Zhou-2022a</strain>
        <tissue evidence="3">Leaf</tissue>
    </source>
</reference>
<sequence>MAIFLTPTHSLGHICLPKQQHVALFIFGDSLFDAGNNDYINTTTDNLSNYGPYGETFFNYPTGRFSNGHLILDFIAEFAKLPFITPLLYPSPDLTRRFIARYHLSLPALQAHGAHEVDVNRRIDDELQSRLQIAEARSS</sequence>
<evidence type="ECO:0000313" key="4">
    <source>
        <dbReference type="Proteomes" id="UP001459277"/>
    </source>
</evidence>
<organism evidence="3 4">
    <name type="scientific">Lithocarpus litseifolius</name>
    <dbReference type="NCBI Taxonomy" id="425828"/>
    <lineage>
        <taxon>Eukaryota</taxon>
        <taxon>Viridiplantae</taxon>
        <taxon>Streptophyta</taxon>
        <taxon>Embryophyta</taxon>
        <taxon>Tracheophyta</taxon>
        <taxon>Spermatophyta</taxon>
        <taxon>Magnoliopsida</taxon>
        <taxon>eudicotyledons</taxon>
        <taxon>Gunneridae</taxon>
        <taxon>Pentapetalae</taxon>
        <taxon>rosids</taxon>
        <taxon>fabids</taxon>
        <taxon>Fagales</taxon>
        <taxon>Fagaceae</taxon>
        <taxon>Lithocarpus</taxon>
    </lineage>
</organism>
<name>A0AAW2DGW9_9ROSI</name>
<dbReference type="Proteomes" id="UP001459277">
    <property type="component" value="Unassembled WGS sequence"/>
</dbReference>
<gene>
    <name evidence="3" type="ORF">SO802_004825</name>
</gene>
<comment type="caution">
    <text evidence="3">The sequence shown here is derived from an EMBL/GenBank/DDBJ whole genome shotgun (WGS) entry which is preliminary data.</text>
</comment>
<dbReference type="PROSITE" id="PS01098">
    <property type="entry name" value="LIPASE_GDSL_SER"/>
    <property type="match status" value="1"/>
</dbReference>
<dbReference type="InterPro" id="IPR044552">
    <property type="entry name" value="GLIP1-5/GLL25"/>
</dbReference>
<evidence type="ECO:0000256" key="2">
    <source>
        <dbReference type="ARBA" id="ARBA00022729"/>
    </source>
</evidence>
<evidence type="ECO:0000313" key="3">
    <source>
        <dbReference type="EMBL" id="KAL0009717.1"/>
    </source>
</evidence>
<dbReference type="PANTHER" id="PTHR45966">
    <property type="entry name" value="GDSL-LIKE LIPASE/ACYLHYDROLASE"/>
    <property type="match status" value="1"/>
</dbReference>
<comment type="similarity">
    <text evidence="1">Belongs to the 'GDSL' lipolytic enzyme family.</text>
</comment>
<dbReference type="GO" id="GO:0016298">
    <property type="term" value="F:lipase activity"/>
    <property type="evidence" value="ECO:0007669"/>
    <property type="project" value="InterPro"/>
</dbReference>
<keyword evidence="2" id="KW-0732">Signal</keyword>
<dbReference type="InterPro" id="IPR001087">
    <property type="entry name" value="GDSL"/>
</dbReference>
<dbReference type="PANTHER" id="PTHR45966:SF1">
    <property type="entry name" value="GDSL ESTERASE_LIPASE 1-RELATED"/>
    <property type="match status" value="1"/>
</dbReference>
<protein>
    <submittedName>
        <fullName evidence="3">Uncharacterized protein</fullName>
    </submittedName>
</protein>
<dbReference type="InterPro" id="IPR008265">
    <property type="entry name" value="Lipase_GDSL_AS"/>
</dbReference>
<dbReference type="Gene3D" id="3.40.50.1110">
    <property type="entry name" value="SGNH hydrolase"/>
    <property type="match status" value="1"/>
</dbReference>
<accession>A0AAW2DGW9</accession>
<proteinExistence type="inferred from homology"/>
<dbReference type="InterPro" id="IPR036514">
    <property type="entry name" value="SGNH_hydro_sf"/>
</dbReference>
<dbReference type="AlphaFoldDB" id="A0AAW2DGW9"/>
<dbReference type="GO" id="GO:0006629">
    <property type="term" value="P:lipid metabolic process"/>
    <property type="evidence" value="ECO:0007669"/>
    <property type="project" value="InterPro"/>
</dbReference>
<dbReference type="EMBL" id="JAZDWU010000002">
    <property type="protein sequence ID" value="KAL0009717.1"/>
    <property type="molecule type" value="Genomic_DNA"/>
</dbReference>
<keyword evidence="4" id="KW-1185">Reference proteome</keyword>
<dbReference type="Pfam" id="PF00657">
    <property type="entry name" value="Lipase_GDSL"/>
    <property type="match status" value="1"/>
</dbReference>
<evidence type="ECO:0000256" key="1">
    <source>
        <dbReference type="ARBA" id="ARBA00008668"/>
    </source>
</evidence>